<dbReference type="EMBL" id="JAGGLQ010000001">
    <property type="protein sequence ID" value="MBP2034710.1"/>
    <property type="molecule type" value="Genomic_DNA"/>
</dbReference>
<feature type="compositionally biased region" description="Basic residues" evidence="1">
    <location>
        <begin position="39"/>
        <end position="48"/>
    </location>
</feature>
<evidence type="ECO:0000313" key="2">
    <source>
        <dbReference type="EMBL" id="MBP2034710.1"/>
    </source>
</evidence>
<organism evidence="2 3">
    <name type="scientific">Streptomyces avidinii</name>
    <dbReference type="NCBI Taxonomy" id="1895"/>
    <lineage>
        <taxon>Bacteria</taxon>
        <taxon>Bacillati</taxon>
        <taxon>Actinomycetota</taxon>
        <taxon>Actinomycetes</taxon>
        <taxon>Kitasatosporales</taxon>
        <taxon>Streptomycetaceae</taxon>
        <taxon>Streptomyces</taxon>
    </lineage>
</organism>
<dbReference type="Proteomes" id="UP001519310">
    <property type="component" value="Unassembled WGS sequence"/>
</dbReference>
<comment type="caution">
    <text evidence="2">The sequence shown here is derived from an EMBL/GenBank/DDBJ whole genome shotgun (WGS) entry which is preliminary data.</text>
</comment>
<protein>
    <submittedName>
        <fullName evidence="2">Uncharacterized protein</fullName>
    </submittedName>
</protein>
<proteinExistence type="predicted"/>
<keyword evidence="3" id="KW-1185">Reference proteome</keyword>
<accession>A0ABS4KXE1</accession>
<gene>
    <name evidence="2" type="ORF">J2Z77_000494</name>
</gene>
<evidence type="ECO:0000256" key="1">
    <source>
        <dbReference type="SAM" id="MobiDB-lite"/>
    </source>
</evidence>
<feature type="region of interest" description="Disordered" evidence="1">
    <location>
        <begin position="1"/>
        <end position="87"/>
    </location>
</feature>
<evidence type="ECO:0000313" key="3">
    <source>
        <dbReference type="Proteomes" id="UP001519310"/>
    </source>
</evidence>
<reference evidence="2 3" key="1">
    <citation type="submission" date="2021-03" db="EMBL/GenBank/DDBJ databases">
        <title>Genomic Encyclopedia of Type Strains, Phase IV (KMG-IV): sequencing the most valuable type-strain genomes for metagenomic binning, comparative biology and taxonomic classification.</title>
        <authorList>
            <person name="Goeker M."/>
        </authorList>
    </citation>
    <scope>NUCLEOTIDE SEQUENCE [LARGE SCALE GENOMIC DNA]</scope>
    <source>
        <strain evidence="2 3">DSM 40526</strain>
    </source>
</reference>
<sequence>MDMDAQHPGHPPFEGTPDVLAQPVDTRMRALRRGTGAHPHGHCRHRQHPPTGDLGPRSRSRQRGPADGPAPTTRRRPGGSASWRGASFESCGIPVWSRWLRGSGRPVRWSGCGRAGARVPRCR</sequence>
<name>A0ABS4KXE1_STRAV</name>